<dbReference type="EMBL" id="CAJVPM010001720">
    <property type="protein sequence ID" value="CAG8472231.1"/>
    <property type="molecule type" value="Genomic_DNA"/>
</dbReference>
<reference evidence="1" key="1">
    <citation type="submission" date="2021-06" db="EMBL/GenBank/DDBJ databases">
        <authorList>
            <person name="Kallberg Y."/>
            <person name="Tangrot J."/>
            <person name="Rosling A."/>
        </authorList>
    </citation>
    <scope>NUCLEOTIDE SEQUENCE</scope>
    <source>
        <strain evidence="1">AU212A</strain>
    </source>
</reference>
<proteinExistence type="predicted"/>
<evidence type="ECO:0000313" key="1">
    <source>
        <dbReference type="EMBL" id="CAG8472231.1"/>
    </source>
</evidence>
<accession>A0ACA9KGX5</accession>
<comment type="caution">
    <text evidence="1">The sequence shown here is derived from an EMBL/GenBank/DDBJ whole genome shotgun (WGS) entry which is preliminary data.</text>
</comment>
<evidence type="ECO:0000313" key="2">
    <source>
        <dbReference type="Proteomes" id="UP000789860"/>
    </source>
</evidence>
<dbReference type="Proteomes" id="UP000789860">
    <property type="component" value="Unassembled WGS sequence"/>
</dbReference>
<sequence length="621" mass="68201">MIENGRLVSSSPHLAPTILAEEFLKKEIGFVDSKAIEEFSSQMIVKKSNDNSSPPANNSASPTQPPQFEKNQENNQKPLVGNDKNGEKKIEIANDEVENKKSSPNDNNTLVINLKEVKKIILREDGNLEIKFNGTQNSQIIGNEQINNSQELQKIKNYCQQSGKDSLNQQELNNILHSSSASSGLTNKPTNNNHSLAIGLSIAAVLMVGLAVGLFLKRKKGIKKKAKSGKKQVFENPNPHINIATLGHVDHGKTTLTSAITYVQAKENKAKSRKYEEIDAAPEEKARGITIKTAHVEFETDTRHYALIDCPGHADYIKNMITGAAQANGGILVVDASQGGQEQTKEHLLLAKQVGVDKLVIFANKVDMVSDPEMLELVKEDIEGLLEKYGFDKGAPIIFGSAKKALEGDPEQEKKIKELIAKLDEYIPTPVSDESKPFLMYIEDTMSITGRGTVATGKVERGILKPGDEIEIVGINEEKIKTKATSAEMFQKELKEAKPNYNIGVLLQGIKREQVSRGMALAKPGSINAYKKFEAQVYVLKKEEGGRHSTFEDNYSPQFYFYTADISGTIKLAKDTVVKPGDNLSLTVHLIHPVAIETNSTFSIREGGKTIGKGIVTKIIE</sequence>
<name>A0ACA9KGX5_9GLOM</name>
<gene>
    <name evidence="1" type="ORF">SCALOS_LOCUS2075</name>
</gene>
<protein>
    <submittedName>
        <fullName evidence="1">2691_t:CDS:1</fullName>
    </submittedName>
</protein>
<organism evidence="1 2">
    <name type="scientific">Scutellospora calospora</name>
    <dbReference type="NCBI Taxonomy" id="85575"/>
    <lineage>
        <taxon>Eukaryota</taxon>
        <taxon>Fungi</taxon>
        <taxon>Fungi incertae sedis</taxon>
        <taxon>Mucoromycota</taxon>
        <taxon>Glomeromycotina</taxon>
        <taxon>Glomeromycetes</taxon>
        <taxon>Diversisporales</taxon>
        <taxon>Gigasporaceae</taxon>
        <taxon>Scutellospora</taxon>
    </lineage>
</organism>
<keyword evidence="2" id="KW-1185">Reference proteome</keyword>